<dbReference type="AlphaFoldDB" id="A0A1G6TM79"/>
<dbReference type="Gene3D" id="3.40.50.1820">
    <property type="entry name" value="alpha/beta hydrolase"/>
    <property type="match status" value="1"/>
</dbReference>
<dbReference type="EMBL" id="FMZX01000006">
    <property type="protein sequence ID" value="SDD30193.1"/>
    <property type="molecule type" value="Genomic_DNA"/>
</dbReference>
<dbReference type="Proteomes" id="UP000198925">
    <property type="component" value="Unassembled WGS sequence"/>
</dbReference>
<accession>A0A1G6TM79</accession>
<reference evidence="1 2" key="1">
    <citation type="submission" date="2016-10" db="EMBL/GenBank/DDBJ databases">
        <authorList>
            <person name="de Groot N.N."/>
        </authorList>
    </citation>
    <scope>NUCLEOTIDE SEQUENCE [LARGE SCALE GENOMIC DNA]</scope>
    <source>
        <strain evidence="1 2">CPCC 100156</strain>
    </source>
</reference>
<gene>
    <name evidence="1" type="ORF">SAMN04487779_1006122</name>
</gene>
<evidence type="ECO:0000313" key="2">
    <source>
        <dbReference type="Proteomes" id="UP000198925"/>
    </source>
</evidence>
<evidence type="ECO:0000313" key="1">
    <source>
        <dbReference type="EMBL" id="SDD30193.1"/>
    </source>
</evidence>
<dbReference type="InterPro" id="IPR029058">
    <property type="entry name" value="AB_hydrolase_fold"/>
</dbReference>
<keyword evidence="2" id="KW-1185">Reference proteome</keyword>
<proteinExistence type="predicted"/>
<protein>
    <submittedName>
        <fullName evidence="1">Uncharacterized protein</fullName>
    </submittedName>
</protein>
<name>A0A1G6TM79_9PROT</name>
<organism evidence="1 2">
    <name type="scientific">Belnapia rosea</name>
    <dbReference type="NCBI Taxonomy" id="938405"/>
    <lineage>
        <taxon>Bacteria</taxon>
        <taxon>Pseudomonadati</taxon>
        <taxon>Pseudomonadota</taxon>
        <taxon>Alphaproteobacteria</taxon>
        <taxon>Acetobacterales</taxon>
        <taxon>Roseomonadaceae</taxon>
        <taxon>Belnapia</taxon>
    </lineage>
</organism>
<dbReference type="RefSeq" id="WP_090663575.1">
    <property type="nucleotide sequence ID" value="NZ_FMZX01000006.1"/>
</dbReference>
<dbReference type="SUPFAM" id="SSF53474">
    <property type="entry name" value="alpha/beta-Hydrolases"/>
    <property type="match status" value="1"/>
</dbReference>
<sequence length="341" mass="34727">MTSATDAALAQLSLDAYSNVPVALPAGFTPATELPLTLGAGESFAGGLYQSANSAALVTEGVVDGKESLVIAFRGSDDQVDSLNDLQDINAGYPHFASLIQAADAAAASGQYGQVVVTGHSLGGSLAQQFMATHPDQAGVTYDAVTFGSPGAILPPGEDARITNVVIADDPAVALGAHRAEIGEVLRSDPTLASLAAEKAAQELPGLTQDQALAALNSLTVNYENRGDIVLLPGQSGDLSPAAGIAGLARLDTGQHAPELYAGSTATAAASAEPELVVPEVGTTDPQLLALRSLYDSDGPDGQVAQSLLEGWRQDVRAEANDAFTGVRDQLATLGHDLHLI</sequence>
<dbReference type="Pfam" id="PF26363">
    <property type="entry name" value="Phospholipase-like"/>
    <property type="match status" value="1"/>
</dbReference>